<evidence type="ECO:0000256" key="1">
    <source>
        <dbReference type="SAM" id="MobiDB-lite"/>
    </source>
</evidence>
<evidence type="ECO:0000259" key="3">
    <source>
        <dbReference type="Pfam" id="PF13360"/>
    </source>
</evidence>
<dbReference type="SUPFAM" id="SSF50998">
    <property type="entry name" value="Quinoprotein alcohol dehydrogenase-like"/>
    <property type="match status" value="1"/>
</dbReference>
<dbReference type="Pfam" id="PF13360">
    <property type="entry name" value="PQQ_2"/>
    <property type="match status" value="1"/>
</dbReference>
<dbReference type="InterPro" id="IPR015943">
    <property type="entry name" value="WD40/YVTN_repeat-like_dom_sf"/>
</dbReference>
<evidence type="ECO:0000313" key="4">
    <source>
        <dbReference type="EMBL" id="OHU31652.1"/>
    </source>
</evidence>
<feature type="transmembrane region" description="Helical" evidence="2">
    <location>
        <begin position="123"/>
        <end position="148"/>
    </location>
</feature>
<organism evidence="4 5">
    <name type="scientific">Mycobacteroides franklinii</name>
    <dbReference type="NCBI Taxonomy" id="948102"/>
    <lineage>
        <taxon>Bacteria</taxon>
        <taxon>Bacillati</taxon>
        <taxon>Actinomycetota</taxon>
        <taxon>Actinomycetes</taxon>
        <taxon>Mycobacteriales</taxon>
        <taxon>Mycobacteriaceae</taxon>
        <taxon>Mycobacteroides</taxon>
    </lineage>
</organism>
<sequence length="582" mass="60531">MLLGVMIGLVLAAVACVAIAWIRLSNSPIPGDDPSALLRRVSTVVVAIAAVIVIAYLWPGRRYRRSSDRLSRFLAATSAVPAAAALAALISLYRGTPARLFSDVVIAEKRFGGPVVTSAAREAWWLAALAVAAAALAAAIGYLGSTSLVEDKGDWTTRRAAWTGFTAAVTVAFLVVPLLNAQSPPSKPSAAQPVPQQIGTAAPSAPPPIPSTITGQVIYRVDDIPADAFVTGAGAGFVAVIDDENSGLTHINGYDGATGQQRWSYQLAQPKIASSMVSGTGPNSVVVVVAPAAISGIDATTGKQLWSRDISAGQNPYVHVSADVAMIEQKDTRSPVRSTSWTALAIRTGEQLWTQTAPDICGASWLLTNTAVVAPACDPRQPDIAAQLLEPMTGQVRAQIRLSALGIDAADLHRDAGDARLYAASGSSAILEIDRIRPARTQTLVAVDLPTGRLLATLPPEATGYFLNPTALAVFVRTDAQILDLQSQTTVSTGLKTRGTGDWGIRPQIISVGAGWVTSLSTPEEANTKLGEPSTSSLRAIDPSGTQRVLPPPCAPNQGPALASRAPGALLVRCGNQVVGVR</sequence>
<dbReference type="InterPro" id="IPR011047">
    <property type="entry name" value="Quinoprotein_ADH-like_sf"/>
</dbReference>
<dbReference type="EMBL" id="MLIK01000003">
    <property type="protein sequence ID" value="OHU31652.1"/>
    <property type="molecule type" value="Genomic_DNA"/>
</dbReference>
<feature type="compositionally biased region" description="Low complexity" evidence="1">
    <location>
        <begin position="185"/>
        <end position="203"/>
    </location>
</feature>
<evidence type="ECO:0000313" key="5">
    <source>
        <dbReference type="Proteomes" id="UP000179616"/>
    </source>
</evidence>
<accession>A0A1S1LJS2</accession>
<feature type="transmembrane region" description="Helical" evidence="2">
    <location>
        <begin position="70"/>
        <end position="93"/>
    </location>
</feature>
<name>A0A1S1LJS2_9MYCO</name>
<feature type="transmembrane region" description="Helical" evidence="2">
    <location>
        <begin position="37"/>
        <end position="58"/>
    </location>
</feature>
<keyword evidence="2" id="KW-0472">Membrane</keyword>
<evidence type="ECO:0000256" key="2">
    <source>
        <dbReference type="SAM" id="Phobius"/>
    </source>
</evidence>
<feature type="region of interest" description="Disordered" evidence="1">
    <location>
        <begin position="185"/>
        <end position="208"/>
    </location>
</feature>
<keyword evidence="2" id="KW-1133">Transmembrane helix</keyword>
<dbReference type="AlphaFoldDB" id="A0A1S1LJS2"/>
<keyword evidence="2" id="KW-0812">Transmembrane</keyword>
<feature type="transmembrane region" description="Helical" evidence="2">
    <location>
        <begin position="160"/>
        <end position="179"/>
    </location>
</feature>
<dbReference type="PANTHER" id="PTHR34512:SF30">
    <property type="entry name" value="OUTER MEMBRANE PROTEIN ASSEMBLY FACTOR BAMB"/>
    <property type="match status" value="1"/>
</dbReference>
<dbReference type="InterPro" id="IPR002372">
    <property type="entry name" value="PQQ_rpt_dom"/>
</dbReference>
<dbReference type="Gene3D" id="2.130.10.10">
    <property type="entry name" value="YVTN repeat-like/Quinoprotein amine dehydrogenase"/>
    <property type="match status" value="1"/>
</dbReference>
<comment type="caution">
    <text evidence="4">The sequence shown here is derived from an EMBL/GenBank/DDBJ whole genome shotgun (WGS) entry which is preliminary data.</text>
</comment>
<feature type="region of interest" description="Disordered" evidence="1">
    <location>
        <begin position="523"/>
        <end position="542"/>
    </location>
</feature>
<reference evidence="4 5" key="1">
    <citation type="submission" date="2016-10" db="EMBL/GenBank/DDBJ databases">
        <title>Evaluation of Human, Veterinary and Environmental Mycobacterium chelonae Isolates by Core Genome Phylogenomic Analysis, Targeted Gene Comparison, and Anti-microbial Susceptibility Patterns: A Tale of Mistaken Identities.</title>
        <authorList>
            <person name="Fogelson S.B."/>
            <person name="Camus A.C."/>
            <person name="Lorenz W."/>
            <person name="Vasireddy R."/>
            <person name="Vasireddy S."/>
            <person name="Smith T."/>
            <person name="Brown-Elliott B.A."/>
            <person name="Wallace R.J.Jr."/>
            <person name="Hasan N.A."/>
            <person name="Reischl U."/>
            <person name="Sanchez S."/>
        </authorList>
    </citation>
    <scope>NUCLEOTIDE SEQUENCE [LARGE SCALE GENOMIC DNA]</scope>
    <source>
        <strain evidence="4 5">1559</strain>
    </source>
</reference>
<protein>
    <recommendedName>
        <fullName evidence="3">Pyrrolo-quinoline quinone repeat domain-containing protein</fullName>
    </recommendedName>
</protein>
<gene>
    <name evidence="4" type="ORF">BKG76_00060</name>
</gene>
<feature type="domain" description="Pyrrolo-quinoline quinone repeat" evidence="3">
    <location>
        <begin position="251"/>
        <end position="483"/>
    </location>
</feature>
<dbReference type="Proteomes" id="UP000179616">
    <property type="component" value="Unassembled WGS sequence"/>
</dbReference>
<dbReference type="PANTHER" id="PTHR34512">
    <property type="entry name" value="CELL SURFACE PROTEIN"/>
    <property type="match status" value="1"/>
</dbReference>
<proteinExistence type="predicted"/>